<evidence type="ECO:0000256" key="2">
    <source>
        <dbReference type="ARBA" id="ARBA00022771"/>
    </source>
</evidence>
<keyword evidence="7" id="KW-1185">Reference proteome</keyword>
<dbReference type="Pfam" id="PF01485">
    <property type="entry name" value="IBR"/>
    <property type="match status" value="1"/>
</dbReference>
<feature type="domain" description="IBR" evidence="5">
    <location>
        <begin position="9"/>
        <end position="49"/>
    </location>
</feature>
<evidence type="ECO:0000259" key="5">
    <source>
        <dbReference type="Pfam" id="PF01485"/>
    </source>
</evidence>
<proteinExistence type="predicted"/>
<name>A0A4C1UCT0_EUMVA</name>
<keyword evidence="3" id="KW-0833">Ubl conjugation pathway</keyword>
<evidence type="ECO:0000313" key="7">
    <source>
        <dbReference type="Proteomes" id="UP000299102"/>
    </source>
</evidence>
<accession>A0A4C1UCT0</accession>
<dbReference type="InterPro" id="IPR002867">
    <property type="entry name" value="IBR_dom"/>
</dbReference>
<organism evidence="6 7">
    <name type="scientific">Eumeta variegata</name>
    <name type="common">Bagworm moth</name>
    <name type="synonym">Eumeta japonica</name>
    <dbReference type="NCBI Taxonomy" id="151549"/>
    <lineage>
        <taxon>Eukaryota</taxon>
        <taxon>Metazoa</taxon>
        <taxon>Ecdysozoa</taxon>
        <taxon>Arthropoda</taxon>
        <taxon>Hexapoda</taxon>
        <taxon>Insecta</taxon>
        <taxon>Pterygota</taxon>
        <taxon>Neoptera</taxon>
        <taxon>Endopterygota</taxon>
        <taxon>Lepidoptera</taxon>
        <taxon>Glossata</taxon>
        <taxon>Ditrysia</taxon>
        <taxon>Tineoidea</taxon>
        <taxon>Psychidae</taxon>
        <taxon>Oiketicinae</taxon>
        <taxon>Eumeta</taxon>
    </lineage>
</organism>
<keyword evidence="1" id="KW-0479">Metal-binding</keyword>
<dbReference type="AlphaFoldDB" id="A0A4C1UCT0"/>
<dbReference type="EMBL" id="BGZK01000158">
    <property type="protein sequence ID" value="GBP24169.1"/>
    <property type="molecule type" value="Genomic_DNA"/>
</dbReference>
<evidence type="ECO:0000256" key="1">
    <source>
        <dbReference type="ARBA" id="ARBA00022723"/>
    </source>
</evidence>
<keyword evidence="2" id="KW-0863">Zinc-finger</keyword>
<reference evidence="6 7" key="1">
    <citation type="journal article" date="2019" name="Commun. Biol.">
        <title>The bagworm genome reveals a unique fibroin gene that provides high tensile strength.</title>
        <authorList>
            <person name="Kono N."/>
            <person name="Nakamura H."/>
            <person name="Ohtoshi R."/>
            <person name="Tomita M."/>
            <person name="Numata K."/>
            <person name="Arakawa K."/>
        </authorList>
    </citation>
    <scope>NUCLEOTIDE SEQUENCE [LARGE SCALE GENOMIC DNA]</scope>
</reference>
<sequence length="197" mass="21896">MFAFPEVAMDSGRAFCPRAGCDTVVTVRAASPAHCPTCRHDFCSLCNQENCFERSTLSSQDAPRPTNNKSMPKIPLSRIKNCETTETPAHKKPIHTSSILVAPGLDGFPHDPTHGRRPWIAIHRTRPPPAARVDLCGCAMRSLLIVPNCSNSSHRTFILPTARHLFARTGKGRALPRPPVRARPCYDRTVRKFTFEQ</sequence>
<dbReference type="GO" id="GO:0008270">
    <property type="term" value="F:zinc ion binding"/>
    <property type="evidence" value="ECO:0007669"/>
    <property type="project" value="UniProtKB-KW"/>
</dbReference>
<evidence type="ECO:0000256" key="4">
    <source>
        <dbReference type="ARBA" id="ARBA00022833"/>
    </source>
</evidence>
<dbReference type="OrthoDB" id="10009520at2759"/>
<keyword evidence="4" id="KW-0862">Zinc</keyword>
<protein>
    <recommendedName>
        <fullName evidence="5">IBR domain-containing protein</fullName>
    </recommendedName>
</protein>
<gene>
    <name evidence="6" type="ORF">EVAR_10393_1</name>
</gene>
<comment type="caution">
    <text evidence="6">The sequence shown here is derived from an EMBL/GenBank/DDBJ whole genome shotgun (WGS) entry which is preliminary data.</text>
</comment>
<dbReference type="Proteomes" id="UP000299102">
    <property type="component" value="Unassembled WGS sequence"/>
</dbReference>
<evidence type="ECO:0000256" key="3">
    <source>
        <dbReference type="ARBA" id="ARBA00022786"/>
    </source>
</evidence>
<evidence type="ECO:0000313" key="6">
    <source>
        <dbReference type="EMBL" id="GBP24169.1"/>
    </source>
</evidence>